<gene>
    <name evidence="1" type="ORF">OH76DRAFT_1304538</name>
</gene>
<sequence length="356" mass="39313">FDPYKMPYLRAFDPAETTSAPACKGENPHLKKTRAGVAPELPLVPHPEFLEGPFPHTHIPEYRFFANLEPSQVQAVRERGEQMVALVMHGGGQGMLGHAKTVVVNVEAFIRTLAFMSNDRKSFSVKVYSPEVKSSKSSGPFDKPYTFFADLGPNAEVLRRFLLWQEVFAVNPSVSFTALPIATREASWKLCVINGDDIDPEATHAFVLKQKSRLLVELKKRAGSTNSMSWWTAKLVMAGWNIHGNEQELVEKFTDTFSLELTSAELKSTSVPVPAYVLYAKPLTYDKRVAVNWRSAFLGISGANKAAKPIRLGLDIFHVDRATVDCKVCKADTHRTALCPLAGTPGWKGVTPALLG</sequence>
<dbReference type="OrthoDB" id="2755229at2759"/>
<evidence type="ECO:0000313" key="2">
    <source>
        <dbReference type="Proteomes" id="UP000256964"/>
    </source>
</evidence>
<dbReference type="STRING" id="139420.A0A371D5Q5"/>
<keyword evidence="2" id="KW-1185">Reference proteome</keyword>
<dbReference type="EMBL" id="KZ857415">
    <property type="protein sequence ID" value="RDX47870.1"/>
    <property type="molecule type" value="Genomic_DNA"/>
</dbReference>
<protein>
    <submittedName>
        <fullName evidence="1">Uncharacterized protein</fullName>
    </submittedName>
</protein>
<name>A0A371D5Q5_9APHY</name>
<feature type="non-terminal residue" evidence="1">
    <location>
        <position position="356"/>
    </location>
</feature>
<feature type="non-terminal residue" evidence="1">
    <location>
        <position position="1"/>
    </location>
</feature>
<evidence type="ECO:0000313" key="1">
    <source>
        <dbReference type="EMBL" id="RDX47870.1"/>
    </source>
</evidence>
<accession>A0A371D5Q5</accession>
<proteinExistence type="predicted"/>
<dbReference type="Proteomes" id="UP000256964">
    <property type="component" value="Unassembled WGS sequence"/>
</dbReference>
<organism evidence="1 2">
    <name type="scientific">Lentinus brumalis</name>
    <dbReference type="NCBI Taxonomy" id="2498619"/>
    <lineage>
        <taxon>Eukaryota</taxon>
        <taxon>Fungi</taxon>
        <taxon>Dikarya</taxon>
        <taxon>Basidiomycota</taxon>
        <taxon>Agaricomycotina</taxon>
        <taxon>Agaricomycetes</taxon>
        <taxon>Polyporales</taxon>
        <taxon>Polyporaceae</taxon>
        <taxon>Lentinus</taxon>
    </lineage>
</organism>
<dbReference type="AlphaFoldDB" id="A0A371D5Q5"/>
<reference evidence="1 2" key="1">
    <citation type="journal article" date="2018" name="Biotechnol. Biofuels">
        <title>Integrative visual omics of the white-rot fungus Polyporus brumalis exposes the biotechnological potential of its oxidative enzymes for delignifying raw plant biomass.</title>
        <authorList>
            <person name="Miyauchi S."/>
            <person name="Rancon A."/>
            <person name="Drula E."/>
            <person name="Hage H."/>
            <person name="Chaduli D."/>
            <person name="Favel A."/>
            <person name="Grisel S."/>
            <person name="Henrissat B."/>
            <person name="Herpoel-Gimbert I."/>
            <person name="Ruiz-Duenas F.J."/>
            <person name="Chevret D."/>
            <person name="Hainaut M."/>
            <person name="Lin J."/>
            <person name="Wang M."/>
            <person name="Pangilinan J."/>
            <person name="Lipzen A."/>
            <person name="Lesage-Meessen L."/>
            <person name="Navarro D."/>
            <person name="Riley R."/>
            <person name="Grigoriev I.V."/>
            <person name="Zhou S."/>
            <person name="Raouche S."/>
            <person name="Rosso M.N."/>
        </authorList>
    </citation>
    <scope>NUCLEOTIDE SEQUENCE [LARGE SCALE GENOMIC DNA]</scope>
    <source>
        <strain evidence="1 2">BRFM 1820</strain>
    </source>
</reference>